<feature type="domain" description="SpoVT-AbrB" evidence="1">
    <location>
        <begin position="6"/>
        <end position="49"/>
    </location>
</feature>
<gene>
    <name evidence="2" type="ORF">LEM8419_02332</name>
</gene>
<dbReference type="SUPFAM" id="SSF89447">
    <property type="entry name" value="AbrB/MazE/MraZ-like"/>
    <property type="match status" value="1"/>
</dbReference>
<dbReference type="EMBL" id="CAKLPZ010000002">
    <property type="protein sequence ID" value="CAH1001429.1"/>
    <property type="molecule type" value="Genomic_DNA"/>
</dbReference>
<dbReference type="SMART" id="SM00966">
    <property type="entry name" value="SpoVT_AbrB"/>
    <property type="match status" value="1"/>
</dbReference>
<reference evidence="2" key="1">
    <citation type="submission" date="2021-12" db="EMBL/GenBank/DDBJ databases">
        <authorList>
            <person name="Rodrigo-Torres L."/>
            <person name="Arahal R. D."/>
            <person name="Lucena T."/>
        </authorList>
    </citation>
    <scope>NUCLEOTIDE SEQUENCE</scope>
    <source>
        <strain evidence="2">CECT 8419</strain>
    </source>
</reference>
<evidence type="ECO:0000259" key="1">
    <source>
        <dbReference type="SMART" id="SM00966"/>
    </source>
</evidence>
<dbReference type="InterPro" id="IPR037914">
    <property type="entry name" value="SpoVT-AbrB_sf"/>
</dbReference>
<sequence>MKAKIVRIGNSRGLRIPKKVLQEYSIEDTIEMNLLEEGILLQPVKKVREGWDEAFKKMAAEGDDELLINDVFEDETFDF</sequence>
<accession>A0ABN8F494</accession>
<organism evidence="2 3">
    <name type="scientific">Neolewinella maritima</name>
    <dbReference type="NCBI Taxonomy" id="1383882"/>
    <lineage>
        <taxon>Bacteria</taxon>
        <taxon>Pseudomonadati</taxon>
        <taxon>Bacteroidota</taxon>
        <taxon>Saprospiria</taxon>
        <taxon>Saprospirales</taxon>
        <taxon>Lewinellaceae</taxon>
        <taxon>Neolewinella</taxon>
    </lineage>
</organism>
<proteinExistence type="predicted"/>
<dbReference type="Gene3D" id="2.10.260.10">
    <property type="match status" value="1"/>
</dbReference>
<name>A0ABN8F494_9BACT</name>
<keyword evidence="3" id="KW-1185">Reference proteome</keyword>
<dbReference type="Proteomes" id="UP000837803">
    <property type="component" value="Unassembled WGS sequence"/>
</dbReference>
<dbReference type="Pfam" id="PF04014">
    <property type="entry name" value="MazE_antitoxin"/>
    <property type="match status" value="1"/>
</dbReference>
<comment type="caution">
    <text evidence="2">The sequence shown here is derived from an EMBL/GenBank/DDBJ whole genome shotgun (WGS) entry which is preliminary data.</text>
</comment>
<evidence type="ECO:0000313" key="3">
    <source>
        <dbReference type="Proteomes" id="UP000837803"/>
    </source>
</evidence>
<dbReference type="RefSeq" id="WP_238751275.1">
    <property type="nucleotide sequence ID" value="NZ_CAKLPZ010000002.1"/>
</dbReference>
<dbReference type="InterPro" id="IPR007159">
    <property type="entry name" value="SpoVT-AbrB_dom"/>
</dbReference>
<evidence type="ECO:0000313" key="2">
    <source>
        <dbReference type="EMBL" id="CAH1001429.1"/>
    </source>
</evidence>
<protein>
    <recommendedName>
        <fullName evidence="1">SpoVT-AbrB domain-containing protein</fullName>
    </recommendedName>
</protein>